<dbReference type="Gene3D" id="3.10.110.10">
    <property type="entry name" value="Ubiquitin Conjugating Enzyme"/>
    <property type="match status" value="1"/>
</dbReference>
<evidence type="ECO:0000259" key="2">
    <source>
        <dbReference type="Pfam" id="PF00179"/>
    </source>
</evidence>
<name>A0A0F9LD24_9ZZZZ</name>
<dbReference type="EMBL" id="LAZR01006548">
    <property type="protein sequence ID" value="KKM91333.1"/>
    <property type="molecule type" value="Genomic_DNA"/>
</dbReference>
<proteinExistence type="predicted"/>
<evidence type="ECO:0000256" key="1">
    <source>
        <dbReference type="SAM" id="MobiDB-lite"/>
    </source>
</evidence>
<dbReference type="InterPro" id="IPR000608">
    <property type="entry name" value="UBC"/>
</dbReference>
<dbReference type="AlphaFoldDB" id="A0A0F9LD24"/>
<dbReference type="InterPro" id="IPR016135">
    <property type="entry name" value="UBQ-conjugating_enzyme/RWD"/>
</dbReference>
<evidence type="ECO:0000313" key="3">
    <source>
        <dbReference type="EMBL" id="KKM91333.1"/>
    </source>
</evidence>
<accession>A0A0F9LD24</accession>
<reference evidence="3" key="1">
    <citation type="journal article" date="2015" name="Nature">
        <title>Complex archaea that bridge the gap between prokaryotes and eukaryotes.</title>
        <authorList>
            <person name="Spang A."/>
            <person name="Saw J.H."/>
            <person name="Jorgensen S.L."/>
            <person name="Zaremba-Niedzwiedzka K."/>
            <person name="Martijn J."/>
            <person name="Lind A.E."/>
            <person name="van Eijk R."/>
            <person name="Schleper C."/>
            <person name="Guy L."/>
            <person name="Ettema T.J."/>
        </authorList>
    </citation>
    <scope>NUCLEOTIDE SEQUENCE</scope>
</reference>
<dbReference type="Pfam" id="PF00179">
    <property type="entry name" value="UQ_con"/>
    <property type="match status" value="1"/>
</dbReference>
<dbReference type="SUPFAM" id="SSF54495">
    <property type="entry name" value="UBC-like"/>
    <property type="match status" value="1"/>
</dbReference>
<gene>
    <name evidence="3" type="ORF">LCGC14_1229590</name>
</gene>
<sequence>MPELPFEIWKDRIENELNIKDLKVLDQNSIVRDENSVEFKINIRSLGYIRVKGKLVPQRSHRIYLKLNRSFPYPGGIDFSWISNIFHPNIHPVELENPGTGYICLNVLKKWSRLSDLQTTVRALKSLIQNPNPEDPLNYPICLDAAEYFKKKTMKEIEEELGILEEDLDDDAEEDDDDILIIEDD</sequence>
<feature type="region of interest" description="Disordered" evidence="1">
    <location>
        <begin position="166"/>
        <end position="185"/>
    </location>
</feature>
<protein>
    <recommendedName>
        <fullName evidence="2">UBC core domain-containing protein</fullName>
    </recommendedName>
</protein>
<feature type="domain" description="UBC core" evidence="2">
    <location>
        <begin position="58"/>
        <end position="145"/>
    </location>
</feature>
<organism evidence="3">
    <name type="scientific">marine sediment metagenome</name>
    <dbReference type="NCBI Taxonomy" id="412755"/>
    <lineage>
        <taxon>unclassified sequences</taxon>
        <taxon>metagenomes</taxon>
        <taxon>ecological metagenomes</taxon>
    </lineage>
</organism>
<comment type="caution">
    <text evidence="3">The sequence shown here is derived from an EMBL/GenBank/DDBJ whole genome shotgun (WGS) entry which is preliminary data.</text>
</comment>